<evidence type="ECO:0000256" key="1">
    <source>
        <dbReference type="SAM" id="Phobius"/>
    </source>
</evidence>
<gene>
    <name evidence="2" type="ORF">WCY31_09325</name>
</gene>
<organism evidence="2 3">
    <name type="scientific">Sulfurimonas diazotrophicus</name>
    <dbReference type="NCBI Taxonomy" id="3131939"/>
    <lineage>
        <taxon>Bacteria</taxon>
        <taxon>Pseudomonadati</taxon>
        <taxon>Campylobacterota</taxon>
        <taxon>Epsilonproteobacteria</taxon>
        <taxon>Campylobacterales</taxon>
        <taxon>Sulfurimonadaceae</taxon>
        <taxon>Sulfurimonas</taxon>
    </lineage>
</organism>
<keyword evidence="3" id="KW-1185">Reference proteome</keyword>
<evidence type="ECO:0000313" key="2">
    <source>
        <dbReference type="EMBL" id="XAU14449.1"/>
    </source>
</evidence>
<reference evidence="2 3" key="1">
    <citation type="submission" date="2024-03" db="EMBL/GenBank/DDBJ databases">
        <title>Sulfurimonas sp. HSL3-1.</title>
        <authorList>
            <person name="Wang S."/>
        </authorList>
    </citation>
    <scope>NUCLEOTIDE SEQUENCE [LARGE SCALE GENOMIC DNA]</scope>
    <source>
        <strain evidence="2 3">HSL3-1</strain>
    </source>
</reference>
<dbReference type="InterPro" id="IPR052959">
    <property type="entry name" value="Inner_membrane_assoc"/>
</dbReference>
<keyword evidence="1" id="KW-1133">Transmembrane helix</keyword>
<evidence type="ECO:0000313" key="3">
    <source>
        <dbReference type="Proteomes" id="UP001447842"/>
    </source>
</evidence>
<feature type="transmembrane region" description="Helical" evidence="1">
    <location>
        <begin position="58"/>
        <end position="83"/>
    </location>
</feature>
<keyword evidence="1" id="KW-0812">Transmembrane</keyword>
<accession>A0ABZ3H806</accession>
<sequence>MTNEMVEHIKNNPKYQELVKTRSAFAWKLSIVMLVVYFTFILTIAFDPSLLGTPLSETGVTTVGIPVGVAIIFIAFVLTGLYVKRANGEFDDLNREVRAELERDMAKGAE</sequence>
<name>A0ABZ3H806_9BACT</name>
<dbReference type="Pfam" id="PF04341">
    <property type="entry name" value="DUF485"/>
    <property type="match status" value="1"/>
</dbReference>
<dbReference type="Proteomes" id="UP001447842">
    <property type="component" value="Chromosome"/>
</dbReference>
<dbReference type="PANTHER" id="PTHR38598">
    <property type="entry name" value="INNER MEMBRANE PROTEIN YJCH"/>
    <property type="match status" value="1"/>
</dbReference>
<dbReference type="RefSeq" id="WP_345969527.1">
    <property type="nucleotide sequence ID" value="NZ_CP147920.1"/>
</dbReference>
<dbReference type="EMBL" id="CP147920">
    <property type="protein sequence ID" value="XAU14449.1"/>
    <property type="molecule type" value="Genomic_DNA"/>
</dbReference>
<feature type="transmembrane region" description="Helical" evidence="1">
    <location>
        <begin position="25"/>
        <end position="46"/>
    </location>
</feature>
<protein>
    <submittedName>
        <fullName evidence="2">DUF485 domain-containing protein</fullName>
    </submittedName>
</protein>
<proteinExistence type="predicted"/>
<dbReference type="InterPro" id="IPR007436">
    <property type="entry name" value="DUF485"/>
</dbReference>
<keyword evidence="1" id="KW-0472">Membrane</keyword>
<dbReference type="PANTHER" id="PTHR38598:SF1">
    <property type="entry name" value="INNER MEMBRANE PROTEIN YJCH"/>
    <property type="match status" value="1"/>
</dbReference>